<dbReference type="InterPro" id="IPR011989">
    <property type="entry name" value="ARM-like"/>
</dbReference>
<dbReference type="Proteomes" id="UP000006671">
    <property type="component" value="Unassembled WGS sequence"/>
</dbReference>
<dbReference type="EMBL" id="GG738875">
    <property type="protein sequence ID" value="EFC43171.1"/>
    <property type="molecule type" value="Genomic_DNA"/>
</dbReference>
<dbReference type="STRING" id="5762.D2VIW4"/>
<dbReference type="GeneID" id="8853158"/>
<feature type="region of interest" description="Disordered" evidence="7">
    <location>
        <begin position="585"/>
        <end position="614"/>
    </location>
</feature>
<dbReference type="OMA" id="ANCMHAL"/>
<evidence type="ECO:0000313" key="10">
    <source>
        <dbReference type="Proteomes" id="UP000006671"/>
    </source>
</evidence>
<dbReference type="PANTHER" id="PTHR11134">
    <property type="entry name" value="ADAPTOR COMPLEX SUBUNIT BETA FAMILY MEMBER"/>
    <property type="match status" value="1"/>
</dbReference>
<dbReference type="eggNOG" id="KOG1061">
    <property type="taxonomic scope" value="Eukaryota"/>
</dbReference>
<dbReference type="Gene3D" id="1.25.10.10">
    <property type="entry name" value="Leucine-rich Repeat Variant"/>
    <property type="match status" value="1"/>
</dbReference>
<evidence type="ECO:0000259" key="8">
    <source>
        <dbReference type="SMART" id="SM01020"/>
    </source>
</evidence>
<evidence type="ECO:0000313" key="9">
    <source>
        <dbReference type="EMBL" id="EFC43171.1"/>
    </source>
</evidence>
<dbReference type="InterPro" id="IPR015151">
    <property type="entry name" value="B-adaptin_app_sub_C"/>
</dbReference>
<sequence>KGEIQELKQLLSDPTIDNDQTKKREVLQRVIGFTTMGLDTSKLFDRMIMGVNTKDIVQKKMIYQYITHYARQNVDLAILVINTLARDCRDESPIVRGLALRSLSSLRISKLTEHLVPLIKEGLNDPSPYVRRSAVVSVSKLYKLASNIVKAEKFDDRLYDMIQDKDCQVIVNAIRSLNEIEESGVNVTKKMVYHLLNKLAEYTEWQLTEVVTLLLKYKPETNDEIFDIMNLLDDKLEISNASVVMSITNLFLHYTQNMPKNHTRVFGRLRDPVLLLFATSSPELAYTILQHLKFMISRCPQVFQPFFKDFYIKYNDPTYLKELKLEVLTLLANEKNVQEIMSELSYYVSLGDISVSTSRKAIKSLGEIAVRVSFATEDSLTHLIDFLDSGVLHIISETMIVLKDILRKYNDLEFCKVYLPSITKHWSTLQDPEAISSFVWILGEYGRADIIQAAPYILENFIDSFLTYHYSVRNQILTSSMKLFFLRAPEMSAMLGRLFEVAVNDTSHADVHDRALFYYRLISANVDLAKSVVLTKKDVVTKFSEEESVEFRDRLFSEFNTLSIIYGKPSERFIVKDVEVLGQAIDDGSDDEEEVEEQAEEEEAEEEEEEESKQAYEERLLEDMDYDETNNVAIVVPQALTPQEYQQKWKSESFVASTHSCRFSLNDRPSHAEIEEKLRENSVLTMASNIRNEPHMFYFYTQTAETHYILIEAKIFQQGETICTLRSSDPSKLHQF</sequence>
<dbReference type="InterPro" id="IPR016342">
    <property type="entry name" value="AP_complex_bsu_1_2_4"/>
</dbReference>
<dbReference type="SUPFAM" id="SSF48371">
    <property type="entry name" value="ARM repeat"/>
    <property type="match status" value="1"/>
</dbReference>
<accession>D2VIW4</accession>
<dbReference type="InterPro" id="IPR026739">
    <property type="entry name" value="AP_beta"/>
</dbReference>
<evidence type="ECO:0000256" key="2">
    <source>
        <dbReference type="ARBA" id="ARBA00006613"/>
    </source>
</evidence>
<dbReference type="InterPro" id="IPR012295">
    <property type="entry name" value="TBP_dom_sf"/>
</dbReference>
<evidence type="ECO:0000256" key="7">
    <source>
        <dbReference type="SAM" id="MobiDB-lite"/>
    </source>
</evidence>
<dbReference type="Pfam" id="PF01602">
    <property type="entry name" value="Adaptin_N"/>
    <property type="match status" value="1"/>
</dbReference>
<feature type="domain" description="Beta-adaptin appendage C-terminal subdomain" evidence="8">
    <location>
        <begin position="634"/>
        <end position="736"/>
    </location>
</feature>
<feature type="repeat" description="HEAT" evidence="6">
    <location>
        <begin position="115"/>
        <end position="153"/>
    </location>
</feature>
<dbReference type="GO" id="GO:0030276">
    <property type="term" value="F:clathrin binding"/>
    <property type="evidence" value="ECO:0007669"/>
    <property type="project" value="InterPro"/>
</dbReference>
<comment type="subcellular location">
    <subcellularLocation>
        <location evidence="1">Endomembrane system</location>
    </subcellularLocation>
</comment>
<dbReference type="InterPro" id="IPR002553">
    <property type="entry name" value="Clathrin/coatomer_adapt-like_N"/>
</dbReference>
<dbReference type="PROSITE" id="PS50077">
    <property type="entry name" value="HEAT_REPEAT"/>
    <property type="match status" value="1"/>
</dbReference>
<dbReference type="GO" id="GO:0030131">
    <property type="term" value="C:clathrin adaptor complex"/>
    <property type="evidence" value="ECO:0007669"/>
    <property type="project" value="InterPro"/>
</dbReference>
<organism evidence="10">
    <name type="scientific">Naegleria gruberi</name>
    <name type="common">Amoeba</name>
    <dbReference type="NCBI Taxonomy" id="5762"/>
    <lineage>
        <taxon>Eukaryota</taxon>
        <taxon>Discoba</taxon>
        <taxon>Heterolobosea</taxon>
        <taxon>Tetramitia</taxon>
        <taxon>Eutetramitia</taxon>
        <taxon>Vahlkampfiidae</taxon>
        <taxon>Naegleria</taxon>
    </lineage>
</organism>
<proteinExistence type="inferred from homology"/>
<feature type="non-terminal residue" evidence="9">
    <location>
        <position position="1"/>
    </location>
</feature>
<feature type="non-terminal residue" evidence="9">
    <location>
        <position position="736"/>
    </location>
</feature>
<dbReference type="Gene3D" id="3.30.310.10">
    <property type="entry name" value="TATA-Binding Protein"/>
    <property type="match status" value="1"/>
</dbReference>
<dbReference type="PIRSF" id="PIRSF002291">
    <property type="entry name" value="AP_complex_beta"/>
    <property type="match status" value="1"/>
</dbReference>
<dbReference type="InterPro" id="IPR016024">
    <property type="entry name" value="ARM-type_fold"/>
</dbReference>
<evidence type="ECO:0000256" key="3">
    <source>
        <dbReference type="ARBA" id="ARBA00022448"/>
    </source>
</evidence>
<dbReference type="GO" id="GO:0006886">
    <property type="term" value="P:intracellular protein transport"/>
    <property type="evidence" value="ECO:0007669"/>
    <property type="project" value="InterPro"/>
</dbReference>
<evidence type="ECO:0000256" key="5">
    <source>
        <dbReference type="ARBA" id="ARBA00023136"/>
    </source>
</evidence>
<keyword evidence="3" id="KW-0813">Transport</keyword>
<keyword evidence="5" id="KW-0472">Membrane</keyword>
<dbReference type="InterPro" id="IPR021133">
    <property type="entry name" value="HEAT_type_2"/>
</dbReference>
<dbReference type="GO" id="GO:0016192">
    <property type="term" value="P:vesicle-mediated transport"/>
    <property type="evidence" value="ECO:0007669"/>
    <property type="project" value="InterPro"/>
</dbReference>
<dbReference type="SMART" id="SM01020">
    <property type="entry name" value="B2-adapt-app_C"/>
    <property type="match status" value="1"/>
</dbReference>
<dbReference type="OrthoDB" id="10254310at2759"/>
<keyword evidence="4" id="KW-0653">Protein transport</keyword>
<reference evidence="9 10" key="1">
    <citation type="journal article" date="2010" name="Cell">
        <title>The genome of Naegleria gruberi illuminates early eukaryotic versatility.</title>
        <authorList>
            <person name="Fritz-Laylin L.K."/>
            <person name="Prochnik S.E."/>
            <person name="Ginger M.L."/>
            <person name="Dacks J.B."/>
            <person name="Carpenter M.L."/>
            <person name="Field M.C."/>
            <person name="Kuo A."/>
            <person name="Paredez A."/>
            <person name="Chapman J."/>
            <person name="Pham J."/>
            <person name="Shu S."/>
            <person name="Neupane R."/>
            <person name="Cipriano M."/>
            <person name="Mancuso J."/>
            <person name="Tu H."/>
            <person name="Salamov A."/>
            <person name="Lindquist E."/>
            <person name="Shapiro H."/>
            <person name="Lucas S."/>
            <person name="Grigoriev I.V."/>
            <person name="Cande W.Z."/>
            <person name="Fulton C."/>
            <person name="Rokhsar D.S."/>
            <person name="Dawson S.C."/>
        </authorList>
    </citation>
    <scope>NUCLEOTIDE SEQUENCE [LARGE SCALE GENOMIC DNA]</scope>
    <source>
        <strain evidence="9 10">NEG-M</strain>
    </source>
</reference>
<evidence type="ECO:0000256" key="1">
    <source>
        <dbReference type="ARBA" id="ARBA00004308"/>
    </source>
</evidence>
<keyword evidence="10" id="KW-1185">Reference proteome</keyword>
<dbReference type="VEuPathDB" id="AmoebaDB:NAEGRDRAFT_503"/>
<dbReference type="GO" id="GO:0012505">
    <property type="term" value="C:endomembrane system"/>
    <property type="evidence" value="ECO:0007669"/>
    <property type="project" value="UniProtKB-SubCell"/>
</dbReference>
<dbReference type="InParanoid" id="D2VIW4"/>
<evidence type="ECO:0000256" key="4">
    <source>
        <dbReference type="ARBA" id="ARBA00022927"/>
    </source>
</evidence>
<evidence type="ECO:0000256" key="6">
    <source>
        <dbReference type="PROSITE-ProRule" id="PRU00103"/>
    </source>
</evidence>
<gene>
    <name evidence="9" type="ORF">NAEGRDRAFT_503</name>
</gene>
<dbReference type="AlphaFoldDB" id="D2VIW4"/>
<comment type="similarity">
    <text evidence="2">Belongs to the adaptor complexes large subunit family.</text>
</comment>
<protein>
    <submittedName>
        <fullName evidence="9">Predicted protein</fullName>
    </submittedName>
</protein>
<dbReference type="KEGG" id="ngr:NAEGRDRAFT_503"/>
<name>D2VIW4_NAEGR</name>
<dbReference type="Pfam" id="PF09066">
    <property type="entry name" value="B2-adapt-app_C"/>
    <property type="match status" value="1"/>
</dbReference>
<dbReference type="RefSeq" id="XP_002675915.1">
    <property type="nucleotide sequence ID" value="XM_002675869.1"/>
</dbReference>
<feature type="compositionally biased region" description="Acidic residues" evidence="7">
    <location>
        <begin position="587"/>
        <end position="611"/>
    </location>
</feature>